<comment type="caution">
    <text evidence="2">The sequence shown here is derived from an EMBL/GenBank/DDBJ whole genome shotgun (WGS) entry which is preliminary data.</text>
</comment>
<feature type="transmembrane region" description="Helical" evidence="1">
    <location>
        <begin position="29"/>
        <end position="47"/>
    </location>
</feature>
<proteinExistence type="predicted"/>
<organism evidence="2 3">
    <name type="scientific">Cohnella cellulosilytica</name>
    <dbReference type="NCBI Taxonomy" id="986710"/>
    <lineage>
        <taxon>Bacteria</taxon>
        <taxon>Bacillati</taxon>
        <taxon>Bacillota</taxon>
        <taxon>Bacilli</taxon>
        <taxon>Bacillales</taxon>
        <taxon>Paenibacillaceae</taxon>
        <taxon>Cohnella</taxon>
    </lineage>
</organism>
<reference evidence="3" key="1">
    <citation type="journal article" date="2019" name="Int. J. Syst. Evol. Microbiol.">
        <title>The Global Catalogue of Microorganisms (GCM) 10K type strain sequencing project: providing services to taxonomists for standard genome sequencing and annotation.</title>
        <authorList>
            <consortium name="The Broad Institute Genomics Platform"/>
            <consortium name="The Broad Institute Genome Sequencing Center for Infectious Disease"/>
            <person name="Wu L."/>
            <person name="Ma J."/>
        </authorList>
    </citation>
    <scope>NUCLEOTIDE SEQUENCE [LARGE SCALE GENOMIC DNA]</scope>
    <source>
        <strain evidence="3">KCTC 12907</strain>
    </source>
</reference>
<feature type="transmembrane region" description="Helical" evidence="1">
    <location>
        <begin position="250"/>
        <end position="275"/>
    </location>
</feature>
<dbReference type="Proteomes" id="UP001596378">
    <property type="component" value="Unassembled WGS sequence"/>
</dbReference>
<dbReference type="RefSeq" id="WP_378049501.1">
    <property type="nucleotide sequence ID" value="NZ_JBHMDN010000021.1"/>
</dbReference>
<feature type="transmembrane region" description="Helical" evidence="1">
    <location>
        <begin position="79"/>
        <end position="108"/>
    </location>
</feature>
<keyword evidence="1" id="KW-0812">Transmembrane</keyword>
<sequence length="306" mass="34068">MSQEILKPMGIGRMIDVSFQLYRKHFMKLMSIILICYGLIYLLQAMTQGQTLQSLFNMDELRNYSAGDLEPLLVEGGQAWVVFLFGLAFLFLTPVVVASIVFLVHHVMQGKEVPSALQLLRMSFKRYGGLLGSSIVFGLMMLGFIFTIAIATMILSVIVAVLSEAAGGVWVVLVIVGMLFAFYYFTLRFVYFLPVVAFKEESIGVGRSWSLTRGSFWRLFGLFLVMLLIIYLLNLVAGFILGLLPISGVLLALLQMLINVLTAPILYIAYAVSYFDLRVRDGMGLEEMISRIAPDSVPPPPPPINP</sequence>
<evidence type="ECO:0000313" key="2">
    <source>
        <dbReference type="EMBL" id="MFC7151190.1"/>
    </source>
</evidence>
<accession>A0ABW2FD64</accession>
<feature type="transmembrane region" description="Helical" evidence="1">
    <location>
        <begin position="168"/>
        <end position="198"/>
    </location>
</feature>
<keyword evidence="1" id="KW-1133">Transmembrane helix</keyword>
<keyword evidence="3" id="KW-1185">Reference proteome</keyword>
<evidence type="ECO:0000313" key="3">
    <source>
        <dbReference type="Proteomes" id="UP001596378"/>
    </source>
</evidence>
<keyword evidence="1" id="KW-0472">Membrane</keyword>
<feature type="transmembrane region" description="Helical" evidence="1">
    <location>
        <begin position="129"/>
        <end position="162"/>
    </location>
</feature>
<protein>
    <recommendedName>
        <fullName evidence="4">Glycerophosphoryl diester phosphodiesterase membrane domain-containing protein</fullName>
    </recommendedName>
</protein>
<evidence type="ECO:0008006" key="4">
    <source>
        <dbReference type="Google" id="ProtNLM"/>
    </source>
</evidence>
<name>A0ABW2FD64_9BACL</name>
<evidence type="ECO:0000256" key="1">
    <source>
        <dbReference type="SAM" id="Phobius"/>
    </source>
</evidence>
<gene>
    <name evidence="2" type="ORF">ACFQMJ_21860</name>
</gene>
<dbReference type="EMBL" id="JBHTAI010000014">
    <property type="protein sequence ID" value="MFC7151190.1"/>
    <property type="molecule type" value="Genomic_DNA"/>
</dbReference>
<feature type="transmembrane region" description="Helical" evidence="1">
    <location>
        <begin position="219"/>
        <end position="244"/>
    </location>
</feature>